<dbReference type="GO" id="GO:0007095">
    <property type="term" value="P:mitotic G2 DNA damage checkpoint signaling"/>
    <property type="evidence" value="ECO:0007669"/>
    <property type="project" value="TreeGrafter"/>
</dbReference>
<feature type="compositionally biased region" description="Polar residues" evidence="1">
    <location>
        <begin position="802"/>
        <end position="813"/>
    </location>
</feature>
<gene>
    <name evidence="2" type="ORF">POM88_009339</name>
</gene>
<dbReference type="GO" id="GO:0010212">
    <property type="term" value="P:response to ionizing radiation"/>
    <property type="evidence" value="ECO:0007669"/>
    <property type="project" value="InterPro"/>
</dbReference>
<evidence type="ECO:0000313" key="2">
    <source>
        <dbReference type="EMBL" id="KAK1399476.1"/>
    </source>
</evidence>
<name>A0AAD8JBB1_9APIA</name>
<dbReference type="PANTHER" id="PTHR21556">
    <property type="entry name" value="TRESLIN"/>
    <property type="match status" value="1"/>
</dbReference>
<evidence type="ECO:0000256" key="1">
    <source>
        <dbReference type="SAM" id="MobiDB-lite"/>
    </source>
</evidence>
<organism evidence="2 3">
    <name type="scientific">Heracleum sosnowskyi</name>
    <dbReference type="NCBI Taxonomy" id="360622"/>
    <lineage>
        <taxon>Eukaryota</taxon>
        <taxon>Viridiplantae</taxon>
        <taxon>Streptophyta</taxon>
        <taxon>Embryophyta</taxon>
        <taxon>Tracheophyta</taxon>
        <taxon>Spermatophyta</taxon>
        <taxon>Magnoliopsida</taxon>
        <taxon>eudicotyledons</taxon>
        <taxon>Gunneridae</taxon>
        <taxon>Pentapetalae</taxon>
        <taxon>asterids</taxon>
        <taxon>campanulids</taxon>
        <taxon>Apiales</taxon>
        <taxon>Apiaceae</taxon>
        <taxon>Apioideae</taxon>
        <taxon>apioid superclade</taxon>
        <taxon>Tordylieae</taxon>
        <taxon>Tordyliinae</taxon>
        <taxon>Heracleum</taxon>
    </lineage>
</organism>
<dbReference type="InterPro" id="IPR026153">
    <property type="entry name" value="Treslin"/>
</dbReference>
<reference evidence="2" key="1">
    <citation type="submission" date="2023-02" db="EMBL/GenBank/DDBJ databases">
        <title>Genome of toxic invasive species Heracleum sosnowskyi carries increased number of genes despite the absence of recent whole-genome duplications.</title>
        <authorList>
            <person name="Schelkunov M."/>
            <person name="Shtratnikova V."/>
            <person name="Makarenko M."/>
            <person name="Klepikova A."/>
            <person name="Omelchenko D."/>
            <person name="Novikova G."/>
            <person name="Obukhova E."/>
            <person name="Bogdanov V."/>
            <person name="Penin A."/>
            <person name="Logacheva M."/>
        </authorList>
    </citation>
    <scope>NUCLEOTIDE SEQUENCE</scope>
    <source>
        <strain evidence="2">Hsosn_3</strain>
        <tissue evidence="2">Leaf</tissue>
    </source>
</reference>
<sequence>MDYSKTQRILLLIDLNPLLSLPNPNPYLNSILTSSKIILSFSPLSASLFAFKFFFSSLSPLRSSSALHFLSNVVSFDLPSRSLDSLSRILNSLSSANFGTLKDSNLPSKASSMVQSLLQLLHDYAWEAGNDNVEGVSGNGFDFPNLSSNLVVLFSPVCRSITCLAEFVALDISGGVDSVFYKHFGVVNDRFVSKDIRVSWVDVNYENESSDDIAEVNEFTTLVENGIRSLGWGFCSTDSIILGSALVPFGLIYPYIGASFSVDHNTNKLNKSIRGELRLNVLDVSGKPLECKCSEIELLRVRSVDTVGVPLDEGFDKEQLFFDQFGGGSAVLHVDMVQKIQKITNQSHNQFLVRVSSEESGRRRNKCVDKFFADRVLEQIAGRGGELSEINPKWQIFLSFLYREGCWAIVSILKENGDSFKGLLKPLTVHSALLSFINDRINKVSSDPGIKNPLADKKRKKIKKNVLQDLTWSTFCKAAYELSDFDLAEVYFAREIAKTKKMKFLKCWLRQIQKSSLDHHIPPDKSSSHEHKINEKDERMSKTHCEIEMPICSQVSPETQDGVASASCSETAETFFSNLPKKIQHGLEAEGVDLQILARRLVNASIHWLLQKQESNSLENQTLKLEKTSDRTVSTKLIELLTRDPKKLKRQNDNTSVHASDQGSTSEILVREYELQILLRMEILQSEVAGSIEGLTKRKLVKQICTLLDIIQYLVEGGIHGHVSLYDYAERTIKTRYQHNLGDVVDKIYTQMDLLPFGEEDELNLLQLNSEDSNHSWRDKQELYHLLNKDSQKMTSTEDESSQPLEMTDGSPQETKREEHAQKLSEARKRRERARRFVSFTSSVPDLQRVWAPKQPKAGTINSQSLSYKSRRKERQKSAYTVVCESPVVCETPMSGKKRSGSQRTRKCDKTLENQGSFSSSCVSKALFQDDH</sequence>
<dbReference type="GO" id="GO:0033314">
    <property type="term" value="P:mitotic DNA replication checkpoint signaling"/>
    <property type="evidence" value="ECO:0007669"/>
    <property type="project" value="InterPro"/>
</dbReference>
<proteinExistence type="predicted"/>
<dbReference type="GO" id="GO:0003682">
    <property type="term" value="F:chromatin binding"/>
    <property type="evidence" value="ECO:0007669"/>
    <property type="project" value="TreeGrafter"/>
</dbReference>
<evidence type="ECO:0008006" key="4">
    <source>
        <dbReference type="Google" id="ProtNLM"/>
    </source>
</evidence>
<dbReference type="Proteomes" id="UP001237642">
    <property type="component" value="Unassembled WGS sequence"/>
</dbReference>
<feature type="compositionally biased region" description="Basic and acidic residues" evidence="1">
    <location>
        <begin position="814"/>
        <end position="829"/>
    </location>
</feature>
<protein>
    <recommendedName>
        <fullName evidence="4">Treslin</fullName>
    </recommendedName>
</protein>
<accession>A0AAD8JBB1</accession>
<dbReference type="GO" id="GO:0030174">
    <property type="term" value="P:regulation of DNA-templated DNA replication initiation"/>
    <property type="evidence" value="ECO:0007669"/>
    <property type="project" value="TreeGrafter"/>
</dbReference>
<dbReference type="AlphaFoldDB" id="A0AAD8JBB1"/>
<evidence type="ECO:0000313" key="3">
    <source>
        <dbReference type="Proteomes" id="UP001237642"/>
    </source>
</evidence>
<feature type="region of interest" description="Disordered" evidence="1">
    <location>
        <begin position="788"/>
        <end position="834"/>
    </location>
</feature>
<dbReference type="EMBL" id="JAUIZM010000002">
    <property type="protein sequence ID" value="KAK1399476.1"/>
    <property type="molecule type" value="Genomic_DNA"/>
</dbReference>
<reference evidence="2" key="2">
    <citation type="submission" date="2023-05" db="EMBL/GenBank/DDBJ databases">
        <authorList>
            <person name="Schelkunov M.I."/>
        </authorList>
    </citation>
    <scope>NUCLEOTIDE SEQUENCE</scope>
    <source>
        <strain evidence="2">Hsosn_3</strain>
        <tissue evidence="2">Leaf</tissue>
    </source>
</reference>
<dbReference type="GO" id="GO:0006260">
    <property type="term" value="P:DNA replication"/>
    <property type="evidence" value="ECO:0007669"/>
    <property type="project" value="InterPro"/>
</dbReference>
<keyword evidence="3" id="KW-1185">Reference proteome</keyword>
<comment type="caution">
    <text evidence="2">The sequence shown here is derived from an EMBL/GenBank/DDBJ whole genome shotgun (WGS) entry which is preliminary data.</text>
</comment>
<dbReference type="GO" id="GO:0005634">
    <property type="term" value="C:nucleus"/>
    <property type="evidence" value="ECO:0007669"/>
    <property type="project" value="InterPro"/>
</dbReference>
<dbReference type="PANTHER" id="PTHR21556:SF2">
    <property type="entry name" value="TRESLIN"/>
    <property type="match status" value="1"/>
</dbReference>